<organism evidence="2 3">
    <name type="scientific">Hirsutella minnesotensis 3608</name>
    <dbReference type="NCBI Taxonomy" id="1043627"/>
    <lineage>
        <taxon>Eukaryota</taxon>
        <taxon>Fungi</taxon>
        <taxon>Dikarya</taxon>
        <taxon>Ascomycota</taxon>
        <taxon>Pezizomycotina</taxon>
        <taxon>Sordariomycetes</taxon>
        <taxon>Hypocreomycetidae</taxon>
        <taxon>Hypocreales</taxon>
        <taxon>Ophiocordycipitaceae</taxon>
        <taxon>Hirsutella</taxon>
    </lineage>
</organism>
<evidence type="ECO:0000256" key="1">
    <source>
        <dbReference type="SAM" id="Phobius"/>
    </source>
</evidence>
<dbReference type="SUPFAM" id="SSF53335">
    <property type="entry name" value="S-adenosyl-L-methionine-dependent methyltransferases"/>
    <property type="match status" value="1"/>
</dbReference>
<name>A0A0F7ZVT9_9HYPO</name>
<dbReference type="InterPro" id="IPR029063">
    <property type="entry name" value="SAM-dependent_MTases_sf"/>
</dbReference>
<keyword evidence="1" id="KW-0812">Transmembrane</keyword>
<evidence type="ECO:0008006" key="4">
    <source>
        <dbReference type="Google" id="ProtNLM"/>
    </source>
</evidence>
<keyword evidence="1" id="KW-0472">Membrane</keyword>
<keyword evidence="3" id="KW-1185">Reference proteome</keyword>
<gene>
    <name evidence="2" type="ORF">HIM_03514</name>
</gene>
<dbReference type="AlphaFoldDB" id="A0A0F7ZVT9"/>
<sequence length="354" mass="39332">MGWTVSGPDFVLGIVVGAIATVVFGSAAFITALRSTDVYSLGHWKLNVRAPLDSMWMNLGYWKTSDGQAVHHFDEACLGLLKEILKTAGLLNQDSTVEAQEKRTFSILDVGFGCGDQTWALARLLQPRSSDEFRYVGLTLNKSQLQTASRRVHREVASSQGNEAALKSDSFRLFCANAAKPDSWTAAARDAVQALADPTQTDRWLLALDCLYHFSPSRKPVFRLAAETLDANAMAFDLILNEKASKWNTALVRMVGLMMGCPLHTFLTLDQYRAQLIECGYDTKEIVIRDISDNVFRGVASYLRRQEEALSLYGISIGGYKLAGRLFDWFDRTRIVKAVIVVGRSKLRSSKDTD</sequence>
<dbReference type="EMBL" id="KQ030508">
    <property type="protein sequence ID" value="KJZ77193.1"/>
    <property type="molecule type" value="Genomic_DNA"/>
</dbReference>
<dbReference type="Proteomes" id="UP000054481">
    <property type="component" value="Unassembled WGS sequence"/>
</dbReference>
<evidence type="ECO:0000313" key="3">
    <source>
        <dbReference type="Proteomes" id="UP000054481"/>
    </source>
</evidence>
<reference evidence="2 3" key="1">
    <citation type="journal article" date="2014" name="Genome Biol. Evol.">
        <title>Comparative genomics and transcriptomics analyses reveal divergent lifestyle features of nematode endoparasitic fungus Hirsutella minnesotensis.</title>
        <authorList>
            <person name="Lai Y."/>
            <person name="Liu K."/>
            <person name="Zhang X."/>
            <person name="Zhang X."/>
            <person name="Li K."/>
            <person name="Wang N."/>
            <person name="Shu C."/>
            <person name="Wu Y."/>
            <person name="Wang C."/>
            <person name="Bushley K.E."/>
            <person name="Xiang M."/>
            <person name="Liu X."/>
        </authorList>
    </citation>
    <scope>NUCLEOTIDE SEQUENCE [LARGE SCALE GENOMIC DNA]</scope>
    <source>
        <strain evidence="2 3">3608</strain>
    </source>
</reference>
<evidence type="ECO:0000313" key="2">
    <source>
        <dbReference type="EMBL" id="KJZ77193.1"/>
    </source>
</evidence>
<keyword evidence="1" id="KW-1133">Transmembrane helix</keyword>
<accession>A0A0F7ZVT9</accession>
<proteinExistence type="predicted"/>
<protein>
    <recommendedName>
        <fullName evidence="4">Methyltransferase domain-containing protein</fullName>
    </recommendedName>
</protein>
<dbReference type="Gene3D" id="3.40.50.150">
    <property type="entry name" value="Vaccinia Virus protein VP39"/>
    <property type="match status" value="1"/>
</dbReference>
<feature type="transmembrane region" description="Helical" evidence="1">
    <location>
        <begin position="12"/>
        <end position="33"/>
    </location>
</feature>
<dbReference type="OrthoDB" id="61390at2759"/>